<keyword evidence="2" id="KW-1185">Reference proteome</keyword>
<organism evidence="1 2">
    <name type="scientific">Dallia pectoralis</name>
    <name type="common">Alaska blackfish</name>
    <dbReference type="NCBI Taxonomy" id="75939"/>
    <lineage>
        <taxon>Eukaryota</taxon>
        <taxon>Metazoa</taxon>
        <taxon>Chordata</taxon>
        <taxon>Craniata</taxon>
        <taxon>Vertebrata</taxon>
        <taxon>Euteleostomi</taxon>
        <taxon>Actinopterygii</taxon>
        <taxon>Neopterygii</taxon>
        <taxon>Teleostei</taxon>
        <taxon>Protacanthopterygii</taxon>
        <taxon>Esociformes</taxon>
        <taxon>Umbridae</taxon>
        <taxon>Dallia</taxon>
    </lineage>
</organism>
<sequence>MSAAGSWCFLELRIFCQRVGIDNGNVLELEGKKSLDKAEASWTHIFPFTKSLQKTDTLLWTLQPQPEVVIEGRRAIMI</sequence>
<protein>
    <submittedName>
        <fullName evidence="1">Uncharacterized protein</fullName>
    </submittedName>
</protein>
<dbReference type="EMBL" id="CM055729">
    <property type="protein sequence ID" value="KAJ8015173.1"/>
    <property type="molecule type" value="Genomic_DNA"/>
</dbReference>
<evidence type="ECO:0000313" key="2">
    <source>
        <dbReference type="Proteomes" id="UP001157502"/>
    </source>
</evidence>
<comment type="caution">
    <text evidence="1">The sequence shown here is derived from an EMBL/GenBank/DDBJ whole genome shotgun (WGS) entry which is preliminary data.</text>
</comment>
<proteinExistence type="predicted"/>
<dbReference type="Proteomes" id="UP001157502">
    <property type="component" value="Chromosome 2"/>
</dbReference>
<name>A0ACC2HI75_DALPE</name>
<evidence type="ECO:0000313" key="1">
    <source>
        <dbReference type="EMBL" id="KAJ8015173.1"/>
    </source>
</evidence>
<reference evidence="1" key="1">
    <citation type="submission" date="2021-05" db="EMBL/GenBank/DDBJ databases">
        <authorList>
            <person name="Pan Q."/>
            <person name="Jouanno E."/>
            <person name="Zahm M."/>
            <person name="Klopp C."/>
            <person name="Cabau C."/>
            <person name="Louis A."/>
            <person name="Berthelot C."/>
            <person name="Parey E."/>
            <person name="Roest Crollius H."/>
            <person name="Montfort J."/>
            <person name="Robinson-Rechavi M."/>
            <person name="Bouchez O."/>
            <person name="Lampietro C."/>
            <person name="Lopez Roques C."/>
            <person name="Donnadieu C."/>
            <person name="Postlethwait J."/>
            <person name="Bobe J."/>
            <person name="Dillon D."/>
            <person name="Chandos A."/>
            <person name="von Hippel F."/>
            <person name="Guiguen Y."/>
        </authorList>
    </citation>
    <scope>NUCLEOTIDE SEQUENCE</scope>
    <source>
        <strain evidence="1">YG-Jan2019</strain>
    </source>
</reference>
<gene>
    <name evidence="1" type="ORF">DPEC_G00023390</name>
</gene>
<accession>A0ACC2HI75</accession>